<evidence type="ECO:0000259" key="2">
    <source>
        <dbReference type="Pfam" id="PF23598"/>
    </source>
</evidence>
<evidence type="ECO:0000313" key="4">
    <source>
        <dbReference type="Proteomes" id="UP001630127"/>
    </source>
</evidence>
<dbReference type="SUPFAM" id="SSF52058">
    <property type="entry name" value="L domain-like"/>
    <property type="match status" value="1"/>
</dbReference>
<dbReference type="PANTHER" id="PTHR15140">
    <property type="entry name" value="TUBULIN-SPECIFIC CHAPERONE E"/>
    <property type="match status" value="1"/>
</dbReference>
<dbReference type="InterPro" id="IPR032675">
    <property type="entry name" value="LRR_dom_sf"/>
</dbReference>
<dbReference type="Gene3D" id="3.80.10.10">
    <property type="entry name" value="Ribonuclease Inhibitor"/>
    <property type="match status" value="1"/>
</dbReference>
<evidence type="ECO:0000313" key="3">
    <source>
        <dbReference type="EMBL" id="KAL3498701.1"/>
    </source>
</evidence>
<keyword evidence="1" id="KW-0677">Repeat</keyword>
<sequence length="322" mass="36891">MADISFVFRIYKLLRVLDLEQIILRHKFFPEEVESLGELRYLGVQGAMRFIPQSIANLSNLETFILISESGTVSFPDTIWNMTKLRHLHVVGWDINCSLPSENLDNSSDLHNLDTFSTLIVPLDQVESIMSKIPNVSELKIQLSEAKDSMGYSEWCDMSLLKCLESLEVSAESLPPNHVQFSFPSTLKELVLGELGLPWEKIKLIEELPNLEVLQLLYNSFTGERWELTSGGFANLKFLSLENLDVVYWTESGFDDFTLPCLQKLLLKEVLELQEMPNCLECIACLQEITVLQCSEHVMDLVRRIKEEEESYGCEFLKIQVD</sequence>
<accession>A0ABD2XW54</accession>
<dbReference type="Pfam" id="PF23598">
    <property type="entry name" value="LRR_14"/>
    <property type="match status" value="1"/>
</dbReference>
<name>A0ABD2XW54_9GENT</name>
<dbReference type="Proteomes" id="UP001630127">
    <property type="component" value="Unassembled WGS sequence"/>
</dbReference>
<feature type="domain" description="Disease resistance R13L4/SHOC-2-like LRR" evidence="2">
    <location>
        <begin position="10"/>
        <end position="193"/>
    </location>
</feature>
<protein>
    <recommendedName>
        <fullName evidence="2">Disease resistance R13L4/SHOC-2-like LRR domain-containing protein</fullName>
    </recommendedName>
</protein>
<comment type="caution">
    <text evidence="3">The sequence shown here is derived from an EMBL/GenBank/DDBJ whole genome shotgun (WGS) entry which is preliminary data.</text>
</comment>
<dbReference type="EMBL" id="JBJUIK010000017">
    <property type="protein sequence ID" value="KAL3498701.1"/>
    <property type="molecule type" value="Genomic_DNA"/>
</dbReference>
<reference evidence="3 4" key="1">
    <citation type="submission" date="2024-11" db="EMBL/GenBank/DDBJ databases">
        <title>A near-complete genome assembly of Cinchona calisaya.</title>
        <authorList>
            <person name="Lian D.C."/>
            <person name="Zhao X.W."/>
            <person name="Wei L."/>
        </authorList>
    </citation>
    <scope>NUCLEOTIDE SEQUENCE [LARGE SCALE GENOMIC DNA]</scope>
    <source>
        <tissue evidence="3">Nenye</tissue>
    </source>
</reference>
<organism evidence="3 4">
    <name type="scientific">Cinchona calisaya</name>
    <dbReference type="NCBI Taxonomy" id="153742"/>
    <lineage>
        <taxon>Eukaryota</taxon>
        <taxon>Viridiplantae</taxon>
        <taxon>Streptophyta</taxon>
        <taxon>Embryophyta</taxon>
        <taxon>Tracheophyta</taxon>
        <taxon>Spermatophyta</taxon>
        <taxon>Magnoliopsida</taxon>
        <taxon>eudicotyledons</taxon>
        <taxon>Gunneridae</taxon>
        <taxon>Pentapetalae</taxon>
        <taxon>asterids</taxon>
        <taxon>lamiids</taxon>
        <taxon>Gentianales</taxon>
        <taxon>Rubiaceae</taxon>
        <taxon>Cinchonoideae</taxon>
        <taxon>Cinchoneae</taxon>
        <taxon>Cinchona</taxon>
    </lineage>
</organism>
<evidence type="ECO:0000256" key="1">
    <source>
        <dbReference type="ARBA" id="ARBA00022737"/>
    </source>
</evidence>
<dbReference type="PANTHER" id="PTHR15140:SF33">
    <property type="entry name" value="LATE BLIGHT RESISTANCE PROTEIN HOMOLOG R1A-3 ISOFORM X1"/>
    <property type="match status" value="1"/>
</dbReference>
<keyword evidence="4" id="KW-1185">Reference proteome</keyword>
<proteinExistence type="predicted"/>
<dbReference type="InterPro" id="IPR055414">
    <property type="entry name" value="LRR_R13L4/SHOC2-like"/>
</dbReference>
<dbReference type="AlphaFoldDB" id="A0ABD2XW54"/>
<gene>
    <name evidence="3" type="ORF">ACH5RR_041433</name>
</gene>